<dbReference type="InterPro" id="IPR050648">
    <property type="entry name" value="F-box_LRR-repeat"/>
</dbReference>
<reference evidence="3 4" key="1">
    <citation type="submission" date="2024-02" db="EMBL/GenBank/DDBJ databases">
        <authorList>
            <person name="Daric V."/>
            <person name="Darras S."/>
        </authorList>
    </citation>
    <scope>NUCLEOTIDE SEQUENCE [LARGE SCALE GENOMIC DNA]</scope>
</reference>
<dbReference type="InterPro" id="IPR057207">
    <property type="entry name" value="FBXL15_LRR"/>
</dbReference>
<protein>
    <recommendedName>
        <fullName evidence="2">F-box/LRR-repeat protein 15-like leucin rich repeat domain-containing protein</fullName>
    </recommendedName>
</protein>
<dbReference type="SUPFAM" id="SSF52047">
    <property type="entry name" value="RNI-like"/>
    <property type="match status" value="1"/>
</dbReference>
<dbReference type="PANTHER" id="PTHR13382:SF70">
    <property type="entry name" value="ANTAGONIST OF MITOTIC EXIT NETWORK 1 HOMOLOG"/>
    <property type="match status" value="1"/>
</dbReference>
<dbReference type="Pfam" id="PF25372">
    <property type="entry name" value="DUF7885"/>
    <property type="match status" value="1"/>
</dbReference>
<evidence type="ECO:0000313" key="4">
    <source>
        <dbReference type="Proteomes" id="UP001642483"/>
    </source>
</evidence>
<evidence type="ECO:0000313" key="3">
    <source>
        <dbReference type="EMBL" id="CAK8681443.1"/>
    </source>
</evidence>
<keyword evidence="4" id="KW-1185">Reference proteome</keyword>
<keyword evidence="1" id="KW-0833">Ubl conjugation pathway</keyword>
<dbReference type="Gene3D" id="3.80.10.10">
    <property type="entry name" value="Ribonuclease Inhibitor"/>
    <property type="match status" value="1"/>
</dbReference>
<dbReference type="SMART" id="SM00367">
    <property type="entry name" value="LRR_CC"/>
    <property type="match status" value="6"/>
</dbReference>
<dbReference type="PANTHER" id="PTHR13382">
    <property type="entry name" value="MITOCHONDRIAL ATP SYNTHASE COUPLING FACTOR B"/>
    <property type="match status" value="1"/>
</dbReference>
<sequence length="256" mass="27960">MLYGCVDSLVNASMYVVTKHLPKYGNAISTVPPNIKRRLLYLLCKRGLVNDVNITLLLYPKLREIDLSECDVTDASLLQISQVCIQLVKVDLNAVKGFRDQVTTAGVVALSKGCPLLQTVYLRRCCNVTDEALRALAENCPNLKQLNLGSCTKISDASLQALAAKCPGLECLNIAATSVTDDGILSLCAGAPRLALKELHINHCMQLSDRSVEGIMSMCPAINILLIHGCPKMTDRLRSTLEADNVKLKQVTWTVY</sequence>
<dbReference type="EMBL" id="CAWYQH010000079">
    <property type="protein sequence ID" value="CAK8681443.1"/>
    <property type="molecule type" value="Genomic_DNA"/>
</dbReference>
<gene>
    <name evidence="3" type="ORF">CVLEPA_LOCUS11644</name>
</gene>
<name>A0ABP0FP80_CLALP</name>
<dbReference type="Proteomes" id="UP001642483">
    <property type="component" value="Unassembled WGS sequence"/>
</dbReference>
<dbReference type="InterPro" id="IPR006553">
    <property type="entry name" value="Leu-rich_rpt_Cys-con_subtyp"/>
</dbReference>
<dbReference type="InterPro" id="IPR032675">
    <property type="entry name" value="LRR_dom_sf"/>
</dbReference>
<feature type="domain" description="F-box/LRR-repeat protein 15-like leucin rich repeat" evidence="2">
    <location>
        <begin position="49"/>
        <end position="219"/>
    </location>
</feature>
<proteinExistence type="predicted"/>
<organism evidence="3 4">
    <name type="scientific">Clavelina lepadiformis</name>
    <name type="common">Light-bulb sea squirt</name>
    <name type="synonym">Ascidia lepadiformis</name>
    <dbReference type="NCBI Taxonomy" id="159417"/>
    <lineage>
        <taxon>Eukaryota</taxon>
        <taxon>Metazoa</taxon>
        <taxon>Chordata</taxon>
        <taxon>Tunicata</taxon>
        <taxon>Ascidiacea</taxon>
        <taxon>Aplousobranchia</taxon>
        <taxon>Clavelinidae</taxon>
        <taxon>Clavelina</taxon>
    </lineage>
</organism>
<evidence type="ECO:0000256" key="1">
    <source>
        <dbReference type="ARBA" id="ARBA00022786"/>
    </source>
</evidence>
<accession>A0ABP0FP80</accession>
<evidence type="ECO:0000259" key="2">
    <source>
        <dbReference type="Pfam" id="PF25372"/>
    </source>
</evidence>
<comment type="caution">
    <text evidence="3">The sequence shown here is derived from an EMBL/GenBank/DDBJ whole genome shotgun (WGS) entry which is preliminary data.</text>
</comment>